<dbReference type="PANTHER" id="PTHR24148">
    <property type="entry name" value="ANKYRIN REPEAT DOMAIN-CONTAINING PROTEIN 39 HOMOLOG-RELATED"/>
    <property type="match status" value="1"/>
</dbReference>
<evidence type="ECO:0008006" key="3">
    <source>
        <dbReference type="Google" id="ProtNLM"/>
    </source>
</evidence>
<evidence type="ECO:0000313" key="1">
    <source>
        <dbReference type="EMBL" id="KAK7936721.1"/>
    </source>
</evidence>
<dbReference type="EMBL" id="JAQQWE010000011">
    <property type="protein sequence ID" value="KAK7936721.1"/>
    <property type="molecule type" value="Genomic_DNA"/>
</dbReference>
<dbReference type="RefSeq" id="XP_066692470.1">
    <property type="nucleotide sequence ID" value="XM_066851381.1"/>
</dbReference>
<sequence>MLQDQADYSLTRLHSSHLLGITEALRVMLLSQWWSRMWVFQEVIVASRVDFQYAGVEAPLEMFTNAAASCLQDPNYAMPLKSDIAAVLHHYAKVLGDIAYWRGFWGEQQSTRHRSKSSELIALLRATAMRKASDDRDRVFALLGLFNLRTPLVPDYEQSTARVFMSVSWNSIQDTRTLEALCGDLGRKNRSDLPSWTADWSAIVHDGDKMRMKLLGKYKACGDQMATAILDTGRSLANLIEINQQLVGRLWIPSWAEAVFQTLEAWKPAWSRPLWESTGPSNIYGVILSLNSRLFDTFDTFCVQQDINLIYEQPSGGRLCGLARSVGTVDIVNEPLYEPIGPHAVVHTMEWIATHAGISQAAITDMRDLVFDMRGLVFDMKYVDGQYHRLEDLDLDSLSCWVAERIVHARNEGDHLKIEDDLGFDLVFRTLAIRRKVFRTTSGRVGWGPLDTQPGDDIYVLPGGNTPFVMRSASDEYGVKVHRLVGDCFLNGEMDYVFPPSTHWCPDPKHSVFPAVFWSECKNDLIKYFNESVKRAVNAAMETTPKQMRETMPVLQYIDKPGVFDAWMAEVLEWASTYQLANKLPLHLRDPESALCTAFRNLEKMPKPEGHITIV</sequence>
<comment type="caution">
    <text evidence="1">The sequence shown here is derived from an EMBL/GenBank/DDBJ whole genome shotgun (WGS) entry which is preliminary data.</text>
</comment>
<dbReference type="GeneID" id="92084443"/>
<gene>
    <name evidence="1" type="ORF">PG986_015159</name>
</gene>
<proteinExistence type="predicted"/>
<name>A0ABR1PRS7_9PEZI</name>
<keyword evidence="2" id="KW-1185">Reference proteome</keyword>
<dbReference type="InterPro" id="IPR052895">
    <property type="entry name" value="HetReg/Transcr_Mod"/>
</dbReference>
<dbReference type="PANTHER" id="PTHR24148:SF64">
    <property type="entry name" value="HETEROKARYON INCOMPATIBILITY DOMAIN-CONTAINING PROTEIN"/>
    <property type="match status" value="1"/>
</dbReference>
<dbReference type="Pfam" id="PF26639">
    <property type="entry name" value="Het-6_barrel"/>
    <property type="match status" value="1"/>
</dbReference>
<protein>
    <recommendedName>
        <fullName evidence="3">Heterokaryon incompatibility domain-containing protein</fullName>
    </recommendedName>
</protein>
<accession>A0ABR1PRS7</accession>
<reference evidence="1 2" key="1">
    <citation type="submission" date="2023-01" db="EMBL/GenBank/DDBJ databases">
        <title>Analysis of 21 Apiospora genomes using comparative genomics revels a genus with tremendous synthesis potential of carbohydrate active enzymes and secondary metabolites.</title>
        <authorList>
            <person name="Sorensen T."/>
        </authorList>
    </citation>
    <scope>NUCLEOTIDE SEQUENCE [LARGE SCALE GENOMIC DNA]</scope>
    <source>
        <strain evidence="1 2">CBS 24483</strain>
    </source>
</reference>
<dbReference type="Proteomes" id="UP001391051">
    <property type="component" value="Unassembled WGS sequence"/>
</dbReference>
<organism evidence="1 2">
    <name type="scientific">Apiospora aurea</name>
    <dbReference type="NCBI Taxonomy" id="335848"/>
    <lineage>
        <taxon>Eukaryota</taxon>
        <taxon>Fungi</taxon>
        <taxon>Dikarya</taxon>
        <taxon>Ascomycota</taxon>
        <taxon>Pezizomycotina</taxon>
        <taxon>Sordariomycetes</taxon>
        <taxon>Xylariomycetidae</taxon>
        <taxon>Amphisphaeriales</taxon>
        <taxon>Apiosporaceae</taxon>
        <taxon>Apiospora</taxon>
    </lineage>
</organism>
<evidence type="ECO:0000313" key="2">
    <source>
        <dbReference type="Proteomes" id="UP001391051"/>
    </source>
</evidence>